<evidence type="ECO:0000313" key="2">
    <source>
        <dbReference type="EMBL" id="TMR30189.1"/>
    </source>
</evidence>
<sequence>MDVEPFGPGSMHWDTAGEYRNLLVAGSALVIQTMHPAVGAAVAEHSTYKADPWGRLTRTLVSVQKWVYAGAGGPAEGERLRELHKPISGVDERGRHYHALNGEAWAWVHLSLFERFIALNRYFGTPFTVEQQRRFYAESRHLGAILRVPEREMPDDLDGFWRYFDEMVADRLEAHPTALDVLAVMRGTPAPPGLPRPLRRLWTPVGVGSGEFNYFVTVGTLPPAVRAKLGLRWTAREERRLRHLGHAVAMLTPRLPERLRYMPLAYHARKAARSSRRLQRQLRSA</sequence>
<feature type="domain" description="ER-bound oxygenase mpaB/mpaB'/Rubber oxygenase catalytic" evidence="1">
    <location>
        <begin position="13"/>
        <end position="249"/>
    </location>
</feature>
<evidence type="ECO:0000313" key="3">
    <source>
        <dbReference type="Proteomes" id="UP000306628"/>
    </source>
</evidence>
<dbReference type="RefSeq" id="WP_138693123.1">
    <property type="nucleotide sequence ID" value="NZ_JBHSAZ010000012.1"/>
</dbReference>
<keyword evidence="3" id="KW-1185">Reference proteome</keyword>
<dbReference type="Pfam" id="PF09995">
    <property type="entry name" value="MPAB_Lcp_cat"/>
    <property type="match status" value="1"/>
</dbReference>
<dbReference type="AlphaFoldDB" id="A0A5S4GBG2"/>
<dbReference type="Proteomes" id="UP000306628">
    <property type="component" value="Unassembled WGS sequence"/>
</dbReference>
<dbReference type="GO" id="GO:0016491">
    <property type="term" value="F:oxidoreductase activity"/>
    <property type="evidence" value="ECO:0007669"/>
    <property type="project" value="InterPro"/>
</dbReference>
<name>A0A5S4GBG2_9ACTN</name>
<dbReference type="InterPro" id="IPR018713">
    <property type="entry name" value="MPAB/Lcp_cat_dom"/>
</dbReference>
<dbReference type="EMBL" id="VCKX01000105">
    <property type="protein sequence ID" value="TMR30189.1"/>
    <property type="molecule type" value="Genomic_DNA"/>
</dbReference>
<gene>
    <name evidence="2" type="ORF">ETD85_29815</name>
</gene>
<dbReference type="PANTHER" id="PTHR36151:SF3">
    <property type="entry name" value="ER-BOUND OXYGENASE MPAB_MPAB'_RUBBER OXYGENASE CATALYTIC DOMAIN-CONTAINING PROTEIN"/>
    <property type="match status" value="1"/>
</dbReference>
<dbReference type="PANTHER" id="PTHR36151">
    <property type="entry name" value="BLR2777 PROTEIN"/>
    <property type="match status" value="1"/>
</dbReference>
<protein>
    <submittedName>
        <fullName evidence="2">DUF2236 domain-containing protein</fullName>
    </submittedName>
</protein>
<reference evidence="2 3" key="1">
    <citation type="submission" date="2019-05" db="EMBL/GenBank/DDBJ databases">
        <title>Draft genome sequence of Nonomuraea zeae DSM 100528.</title>
        <authorList>
            <person name="Saricaoglu S."/>
            <person name="Isik K."/>
        </authorList>
    </citation>
    <scope>NUCLEOTIDE SEQUENCE [LARGE SCALE GENOMIC DNA]</scope>
    <source>
        <strain evidence="2 3">DSM 100528</strain>
    </source>
</reference>
<accession>A0A5S4GBG2</accession>
<dbReference type="OrthoDB" id="3456672at2"/>
<evidence type="ECO:0000259" key="1">
    <source>
        <dbReference type="Pfam" id="PF09995"/>
    </source>
</evidence>
<organism evidence="2 3">
    <name type="scientific">Nonomuraea zeae</name>
    <dbReference type="NCBI Taxonomy" id="1642303"/>
    <lineage>
        <taxon>Bacteria</taxon>
        <taxon>Bacillati</taxon>
        <taxon>Actinomycetota</taxon>
        <taxon>Actinomycetes</taxon>
        <taxon>Streptosporangiales</taxon>
        <taxon>Streptosporangiaceae</taxon>
        <taxon>Nonomuraea</taxon>
    </lineage>
</organism>
<comment type="caution">
    <text evidence="2">The sequence shown here is derived from an EMBL/GenBank/DDBJ whole genome shotgun (WGS) entry which is preliminary data.</text>
</comment>
<proteinExistence type="predicted"/>